<dbReference type="InterPro" id="IPR029787">
    <property type="entry name" value="Nucleotide_cyclase"/>
</dbReference>
<evidence type="ECO:0000313" key="7">
    <source>
        <dbReference type="Proteomes" id="UP000509414"/>
    </source>
</evidence>
<dbReference type="SUPFAM" id="SSF55073">
    <property type="entry name" value="Nucleotide cyclase"/>
    <property type="match status" value="1"/>
</dbReference>
<name>A0A7H9CHE0_9BACT</name>
<dbReference type="InterPro" id="IPR035919">
    <property type="entry name" value="EAL_sf"/>
</dbReference>
<evidence type="ECO:0000259" key="5">
    <source>
        <dbReference type="PROSITE" id="PS50887"/>
    </source>
</evidence>
<dbReference type="NCBIfam" id="TIGR00229">
    <property type="entry name" value="sensory_box"/>
    <property type="match status" value="1"/>
</dbReference>
<dbReference type="SMART" id="SM00267">
    <property type="entry name" value="GGDEF"/>
    <property type="match status" value="1"/>
</dbReference>
<proteinExistence type="predicted"/>
<dbReference type="Pfam" id="PF00990">
    <property type="entry name" value="GGDEF"/>
    <property type="match status" value="1"/>
</dbReference>
<dbReference type="InterPro" id="IPR000700">
    <property type="entry name" value="PAS-assoc_C"/>
</dbReference>
<dbReference type="RefSeq" id="WP_179975347.1">
    <property type="nucleotide sequence ID" value="NZ_CP049075.1"/>
</dbReference>
<feature type="transmembrane region" description="Helical" evidence="1">
    <location>
        <begin position="249"/>
        <end position="270"/>
    </location>
</feature>
<dbReference type="Gene3D" id="3.30.70.270">
    <property type="match status" value="1"/>
</dbReference>
<dbReference type="CDD" id="cd01949">
    <property type="entry name" value="GGDEF"/>
    <property type="match status" value="1"/>
</dbReference>
<keyword evidence="1" id="KW-1133">Transmembrane helix</keyword>
<accession>A0A7H9CHE0</accession>
<feature type="domain" description="GGDEF" evidence="5">
    <location>
        <begin position="867"/>
        <end position="999"/>
    </location>
</feature>
<dbReference type="PROSITE" id="PS50113">
    <property type="entry name" value="PAC"/>
    <property type="match status" value="1"/>
</dbReference>
<dbReference type="EMBL" id="CP049075">
    <property type="protein sequence ID" value="QLI04658.1"/>
    <property type="molecule type" value="Genomic_DNA"/>
</dbReference>
<dbReference type="FunFam" id="3.30.70.270:FF:000001">
    <property type="entry name" value="Diguanylate cyclase domain protein"/>
    <property type="match status" value="1"/>
</dbReference>
<dbReference type="Proteomes" id="UP000509414">
    <property type="component" value="Chromosome"/>
</dbReference>
<dbReference type="PROSITE" id="PS50883">
    <property type="entry name" value="EAL"/>
    <property type="match status" value="1"/>
</dbReference>
<evidence type="ECO:0000259" key="2">
    <source>
        <dbReference type="PROSITE" id="PS50112"/>
    </source>
</evidence>
<sequence length="1364" mass="156596">MKKDIRASKALLLRAYLTQIITFCFIIFLFFVIFYNGTRDEKYRINTQNERYLDLIVARLDFVLSHLRHVSKGQTDIKALIENKNYIEAVYEIDANSNIIYSQNEIMFLTKNLNYNKISKCISNGGYCVEKFPYNIEKPNNAFLGIAVPKGKNIVIALINIQKMASTLLTDKALAFDKDGYFINDANSGNIYDVLDLPVEFNAHSMGLGFNNIEKKWQFYSINYIPKIGIGLLTSKNCTDILMQHISTLLLLFSVGILILIISMDLITFIKKGILAPIKELRMLLLDLSRDKIHSYDFKNNKEFLHIHRNIMKLFFKLKYINSKLYLYEIQNNIILENSPLILLFVDAKTSRIIACSKAALDFYGYSKKDLLTKAFYELNYEKNEPFHLSNLSEIGNQISKFAIHATAKGEKKTIQLTIKAVDGGMNSFYLINISDVSKVADLYYMTQNAKGLAQNSPMVILCVDKKYKITQSTDNISSIIKYNKDTLINENMNLSDLILKKEKLDDIKNFISTQERIGTDNTFDDFMQIKLGNGIILWFRVCVKLNYQSKSIYANIFMMDISSIYEQLLSARRLLERYDQQLQGSSLITWEYDIINKTYNFSNTFFKLIGYKEAINDMSLLVLSKFIPQNYLNMLIQEQEKCIQDTKYHFTLTLRLNSRYKKETWIELKGYYALFEVEDTSQNGSSNKKCPMIIGILEDISEEMQTDARLNLLAQIFTHSREGITITDADQNILETNKAFEAITGYTSGEVAGKKPSILQSGLHDNEFYDKMWHDINEEGYWRGEIINRRKNGEECPEILSISAVRDKAGDLTNYIGIFSDITELKAKEKQLREIAYFDGLTGLPNKTYFIEEIQKRMQKANSENTSIAILYMDLDGFKKANDTYGHHCGDEVLIEVGKRLKAQIKSTDIVSRLGGDEFVAIVNDSGNELKAILNNILVAINENFIIGEYTVKIGTTIGVAFYPQQNKINHNELLEQADWAMYQAKLAGKNRYYIFDETSSVIFKEYKNILAKLDKYDPDNFEIMFVPYYNVQKNEIAGLEAYVRLKGALNILSANDFSNILSQKYWFSDLNIWLIKTALEEFKKLNLKNASLNVNMPISQLTSAAFFKKISDLAMNFDLSGLKLKVVDLFASRDVVEEALGLKRYLSLGIGLIFDDLGENDANSIEKISHGEFKLQKSYAENLLNNYANIEHLEYILKFCQENQKSVGATNVSNPYAYKILSTIGYKLMSGEFICEPVSADELDGAIKSLNRRKTELRKLAFMDMPNKQSALNFYKFIIFVTSSIDDLCKLFQTRDTKCFNPKNYALKFNQLKDLQDSSLLWACDEADKQIRYIAKHPNEADELLENLKHEKLNLLNSIIGE</sequence>
<dbReference type="SUPFAM" id="SSF141868">
    <property type="entry name" value="EAL domain-like"/>
    <property type="match status" value="1"/>
</dbReference>
<dbReference type="SMART" id="SM00052">
    <property type="entry name" value="EAL"/>
    <property type="match status" value="1"/>
</dbReference>
<dbReference type="SMART" id="SM00091">
    <property type="entry name" value="PAS"/>
    <property type="match status" value="3"/>
</dbReference>
<keyword evidence="1" id="KW-0812">Transmembrane</keyword>
<evidence type="ECO:0000259" key="3">
    <source>
        <dbReference type="PROSITE" id="PS50113"/>
    </source>
</evidence>
<keyword evidence="7" id="KW-1185">Reference proteome</keyword>
<dbReference type="InterPro" id="IPR001610">
    <property type="entry name" value="PAC"/>
</dbReference>
<dbReference type="Gene3D" id="3.20.20.450">
    <property type="entry name" value="EAL domain"/>
    <property type="match status" value="1"/>
</dbReference>
<dbReference type="PANTHER" id="PTHR44757:SF2">
    <property type="entry name" value="BIOFILM ARCHITECTURE MAINTENANCE PROTEIN MBAA"/>
    <property type="match status" value="1"/>
</dbReference>
<dbReference type="PANTHER" id="PTHR44757">
    <property type="entry name" value="DIGUANYLATE CYCLASE DGCP"/>
    <property type="match status" value="1"/>
</dbReference>
<evidence type="ECO:0000256" key="1">
    <source>
        <dbReference type="SAM" id="Phobius"/>
    </source>
</evidence>
<dbReference type="InterPro" id="IPR000014">
    <property type="entry name" value="PAS"/>
</dbReference>
<dbReference type="SUPFAM" id="SSF55785">
    <property type="entry name" value="PYP-like sensor domain (PAS domain)"/>
    <property type="match status" value="2"/>
</dbReference>
<evidence type="ECO:0000259" key="4">
    <source>
        <dbReference type="PROSITE" id="PS50883"/>
    </source>
</evidence>
<dbReference type="InterPro" id="IPR043128">
    <property type="entry name" value="Rev_trsase/Diguanyl_cyclase"/>
</dbReference>
<feature type="domain" description="EAL" evidence="4">
    <location>
        <begin position="1001"/>
        <end position="1253"/>
    </location>
</feature>
<gene>
    <name evidence="6" type="ORF">CINF_0105</name>
</gene>
<organism evidence="6 7">
    <name type="scientific">Candidatus Campylobacter infans</name>
    <dbReference type="NCBI Taxonomy" id="2561898"/>
    <lineage>
        <taxon>Bacteria</taxon>
        <taxon>Pseudomonadati</taxon>
        <taxon>Campylobacterota</taxon>
        <taxon>Epsilonproteobacteria</taxon>
        <taxon>Campylobacterales</taxon>
        <taxon>Campylobacteraceae</taxon>
        <taxon>Campylobacter</taxon>
    </lineage>
</organism>
<dbReference type="GO" id="GO:0016301">
    <property type="term" value="F:kinase activity"/>
    <property type="evidence" value="ECO:0007669"/>
    <property type="project" value="UniProtKB-KW"/>
</dbReference>
<dbReference type="Pfam" id="PF13426">
    <property type="entry name" value="PAS_9"/>
    <property type="match status" value="2"/>
</dbReference>
<keyword evidence="6" id="KW-0418">Kinase</keyword>
<dbReference type="PROSITE" id="PS50887">
    <property type="entry name" value="GGDEF"/>
    <property type="match status" value="1"/>
</dbReference>
<dbReference type="InterPro" id="IPR052155">
    <property type="entry name" value="Biofilm_reg_signaling"/>
</dbReference>
<dbReference type="NCBIfam" id="TIGR00254">
    <property type="entry name" value="GGDEF"/>
    <property type="match status" value="1"/>
</dbReference>
<evidence type="ECO:0000313" key="6">
    <source>
        <dbReference type="EMBL" id="QLI04658.1"/>
    </source>
</evidence>
<dbReference type="Pfam" id="PF00563">
    <property type="entry name" value="EAL"/>
    <property type="match status" value="1"/>
</dbReference>
<feature type="domain" description="PAS" evidence="2">
    <location>
        <begin position="710"/>
        <end position="755"/>
    </location>
</feature>
<protein>
    <submittedName>
        <fullName evidence="6">PAS sensor-containing signal transduction histidine kinase</fullName>
    </submittedName>
</protein>
<dbReference type="InterPro" id="IPR000160">
    <property type="entry name" value="GGDEF_dom"/>
</dbReference>
<dbReference type="CDD" id="cd00130">
    <property type="entry name" value="PAS"/>
    <property type="match status" value="2"/>
</dbReference>
<dbReference type="PROSITE" id="PS50112">
    <property type="entry name" value="PAS"/>
    <property type="match status" value="1"/>
</dbReference>
<dbReference type="KEGG" id="cinf:CINF_0105"/>
<dbReference type="Gene3D" id="3.30.450.20">
    <property type="entry name" value="PAS domain"/>
    <property type="match status" value="3"/>
</dbReference>
<dbReference type="SMART" id="SM00086">
    <property type="entry name" value="PAC"/>
    <property type="match status" value="1"/>
</dbReference>
<feature type="transmembrane region" description="Helical" evidence="1">
    <location>
        <begin position="16"/>
        <end position="35"/>
    </location>
</feature>
<dbReference type="InterPro" id="IPR035965">
    <property type="entry name" value="PAS-like_dom_sf"/>
</dbReference>
<keyword evidence="1" id="KW-0472">Membrane</keyword>
<feature type="domain" description="PAC" evidence="3">
    <location>
        <begin position="783"/>
        <end position="835"/>
    </location>
</feature>
<reference evidence="6 7" key="1">
    <citation type="submission" date="2020-02" db="EMBL/GenBank/DDBJ databases">
        <title>Complete genome sequence of the novel Campylobacter species Candidatus Campylobacter infans.</title>
        <authorList>
            <person name="Duim B."/>
            <person name="Zomer A."/>
            <person name="van der Graaf L."/>
            <person name="Wagenaar J."/>
        </authorList>
    </citation>
    <scope>NUCLEOTIDE SEQUENCE [LARGE SCALE GENOMIC DNA]</scope>
    <source>
        <strain evidence="6 7">19S00001</strain>
    </source>
</reference>
<dbReference type="InterPro" id="IPR001633">
    <property type="entry name" value="EAL_dom"/>
</dbReference>
<keyword evidence="6" id="KW-0808">Transferase</keyword>